<proteinExistence type="predicted"/>
<evidence type="ECO:0000313" key="3">
    <source>
        <dbReference type="Proteomes" id="UP001500339"/>
    </source>
</evidence>
<evidence type="ECO:0000313" key="2">
    <source>
        <dbReference type="EMBL" id="GAA0727165.1"/>
    </source>
</evidence>
<name>A0ABN1J367_9CLOT</name>
<evidence type="ECO:0000256" key="1">
    <source>
        <dbReference type="SAM" id="Coils"/>
    </source>
</evidence>
<keyword evidence="1" id="KW-0175">Coiled coil</keyword>
<gene>
    <name evidence="2" type="ORF">GCM10008905_24450</name>
</gene>
<protein>
    <submittedName>
        <fullName evidence="2">Uncharacterized protein</fullName>
    </submittedName>
</protein>
<dbReference type="Proteomes" id="UP001500339">
    <property type="component" value="Unassembled WGS sequence"/>
</dbReference>
<dbReference type="RefSeq" id="WP_343770084.1">
    <property type="nucleotide sequence ID" value="NZ_BAAACF010000003.1"/>
</dbReference>
<feature type="coiled-coil region" evidence="1">
    <location>
        <begin position="356"/>
        <end position="411"/>
    </location>
</feature>
<organism evidence="2 3">
    <name type="scientific">Clostridium malenominatum</name>
    <dbReference type="NCBI Taxonomy" id="1539"/>
    <lineage>
        <taxon>Bacteria</taxon>
        <taxon>Bacillati</taxon>
        <taxon>Bacillota</taxon>
        <taxon>Clostridia</taxon>
        <taxon>Eubacteriales</taxon>
        <taxon>Clostridiaceae</taxon>
        <taxon>Clostridium</taxon>
    </lineage>
</organism>
<comment type="caution">
    <text evidence="2">The sequence shown here is derived from an EMBL/GenBank/DDBJ whole genome shotgun (WGS) entry which is preliminary data.</text>
</comment>
<keyword evidence="3" id="KW-1185">Reference proteome</keyword>
<accession>A0ABN1J367</accession>
<dbReference type="EMBL" id="BAAACF010000003">
    <property type="protein sequence ID" value="GAA0727165.1"/>
    <property type="molecule type" value="Genomic_DNA"/>
</dbReference>
<reference evidence="2 3" key="1">
    <citation type="journal article" date="2019" name="Int. J. Syst. Evol. Microbiol.">
        <title>The Global Catalogue of Microorganisms (GCM) 10K type strain sequencing project: providing services to taxonomists for standard genome sequencing and annotation.</title>
        <authorList>
            <consortium name="The Broad Institute Genomics Platform"/>
            <consortium name="The Broad Institute Genome Sequencing Center for Infectious Disease"/>
            <person name="Wu L."/>
            <person name="Ma J."/>
        </authorList>
    </citation>
    <scope>NUCLEOTIDE SEQUENCE [LARGE SCALE GENOMIC DNA]</scope>
    <source>
        <strain evidence="2 3">JCM 1405</strain>
    </source>
</reference>
<sequence length="427" mass="50648">MIVNERNFYIIKQNNGNLWNFFYDKNMRIACETLIENQWSNHLITKEYSDNFHVTLLPNDNICVFYKDFIGNIMIKIYDEGKWSSEKIIQSFNKDIFETDFRGIAIKDKIHLVYSVLNKANNTVTIFHQKIRETLQLSHAKIVDIINSKQNLSFKLGVTEKDELIIMYERLISSYEIGYRIMNKENERWSNFYIIDRSKYSYVDYSFLSFNNSLHVVAIKKDDNIGSVVYYKGNLSIFNYDEIFRDKNLLSCCLYMIEGTPFSSWVNDNTIYYDFFINNNAIPPYEESLTSLEITKATYASNFLKAKNSLISPEIYLNNEYNYSPILNENLLNYIMENYKNFIDSTDIIKEKDNLINKLKQDNLSKSNKLNSIREEFKRFKDNRNLLNESINFLQESLVAKEEEIKELQEKIALLNSPLKRFFNNLK</sequence>